<evidence type="ECO:0000259" key="8">
    <source>
        <dbReference type="PROSITE" id="PS00463"/>
    </source>
</evidence>
<keyword evidence="6" id="KW-0539">Nucleus</keyword>
<keyword evidence="5" id="KW-0804">Transcription</keyword>
<accession>A0A4Q9MHQ8</accession>
<dbReference type="PANTHER" id="PTHR47659:SF7">
    <property type="entry name" value="FUNGAL TRANSCRIPTIONAL REGULATORY PROTEIN, N-TERMINAL DOMAIN-CONTAINING PROTEIN"/>
    <property type="match status" value="1"/>
</dbReference>
<evidence type="ECO:0000256" key="7">
    <source>
        <dbReference type="ARBA" id="ARBA00040903"/>
    </source>
</evidence>
<proteinExistence type="predicted"/>
<dbReference type="GO" id="GO:0003677">
    <property type="term" value="F:DNA binding"/>
    <property type="evidence" value="ECO:0007669"/>
    <property type="project" value="UniProtKB-KW"/>
</dbReference>
<evidence type="ECO:0000256" key="4">
    <source>
        <dbReference type="ARBA" id="ARBA00023125"/>
    </source>
</evidence>
<dbReference type="AlphaFoldDB" id="A0A4Q9MHQ8"/>
<dbReference type="GO" id="GO:0008270">
    <property type="term" value="F:zinc ion binding"/>
    <property type="evidence" value="ECO:0007669"/>
    <property type="project" value="InterPro"/>
</dbReference>
<name>A0A4Q9MHQ8_9APHY</name>
<dbReference type="OrthoDB" id="2017365at2759"/>
<feature type="domain" description="Zn(2)-C6 fungal-type" evidence="8">
    <location>
        <begin position="130"/>
        <end position="157"/>
    </location>
</feature>
<evidence type="ECO:0000256" key="2">
    <source>
        <dbReference type="ARBA" id="ARBA00022833"/>
    </source>
</evidence>
<evidence type="ECO:0000256" key="6">
    <source>
        <dbReference type="ARBA" id="ARBA00023242"/>
    </source>
</evidence>
<dbReference type="InterPro" id="IPR050335">
    <property type="entry name" value="ERT1_acuK_gluconeogen_tf"/>
</dbReference>
<evidence type="ECO:0000313" key="10">
    <source>
        <dbReference type="EMBL" id="TBU60202.1"/>
    </source>
</evidence>
<evidence type="ECO:0000256" key="5">
    <source>
        <dbReference type="ARBA" id="ARBA00023163"/>
    </source>
</evidence>
<dbReference type="PROSITE" id="PS00463">
    <property type="entry name" value="ZN2_CY6_FUNGAL_1"/>
    <property type="match status" value="1"/>
</dbReference>
<evidence type="ECO:0000256" key="3">
    <source>
        <dbReference type="ARBA" id="ARBA00023015"/>
    </source>
</evidence>
<protein>
    <recommendedName>
        <fullName evidence="7">Transcription activator of gluconeogenesis ERT1</fullName>
    </recommendedName>
</protein>
<dbReference type="PANTHER" id="PTHR47659">
    <property type="entry name" value="ZN(II)2CYS6 TRANSCRIPTION FACTOR (EUROFUNG)-RELATED"/>
    <property type="match status" value="1"/>
</dbReference>
<gene>
    <name evidence="10" type="ORF">BD310DRAFT_923542</name>
    <name evidence="9" type="ORF">BD311DRAFT_764623</name>
</gene>
<evidence type="ECO:0000313" key="9">
    <source>
        <dbReference type="EMBL" id="TBU25471.1"/>
    </source>
</evidence>
<keyword evidence="11" id="KW-1185">Reference proteome</keyword>
<dbReference type="InterPro" id="IPR036864">
    <property type="entry name" value="Zn2-C6_fun-type_DNA-bd_sf"/>
</dbReference>
<keyword evidence="1" id="KW-0479">Metal-binding</keyword>
<dbReference type="Proteomes" id="UP000292957">
    <property type="component" value="Unassembled WGS sequence"/>
</dbReference>
<dbReference type="GO" id="GO:0000981">
    <property type="term" value="F:DNA-binding transcription factor activity, RNA polymerase II-specific"/>
    <property type="evidence" value="ECO:0007669"/>
    <property type="project" value="InterPro"/>
</dbReference>
<keyword evidence="2" id="KW-0862">Zinc</keyword>
<evidence type="ECO:0000313" key="11">
    <source>
        <dbReference type="Proteomes" id="UP000292082"/>
    </source>
</evidence>
<reference evidence="9 11" key="1">
    <citation type="submission" date="2019-01" db="EMBL/GenBank/DDBJ databases">
        <title>Draft genome sequences of three monokaryotic isolates of the white-rot basidiomycete fungus Dichomitus squalens.</title>
        <authorList>
            <consortium name="DOE Joint Genome Institute"/>
            <person name="Lopez S.C."/>
            <person name="Andreopoulos B."/>
            <person name="Pangilinan J."/>
            <person name="Lipzen A."/>
            <person name="Riley R."/>
            <person name="Ahrendt S."/>
            <person name="Ng V."/>
            <person name="Barry K."/>
            <person name="Daum C."/>
            <person name="Grigoriev I.V."/>
            <person name="Hilden K.S."/>
            <person name="Makela M.R."/>
            <person name="de Vries R.P."/>
        </authorList>
    </citation>
    <scope>NUCLEOTIDE SEQUENCE [LARGE SCALE GENOMIC DNA]</scope>
    <source>
        <strain evidence="10 11">CBS 464.89</strain>
        <strain evidence="9">OM18370.1</strain>
    </source>
</reference>
<dbReference type="EMBL" id="ML145107">
    <property type="protein sequence ID" value="TBU60202.1"/>
    <property type="molecule type" value="Genomic_DNA"/>
</dbReference>
<dbReference type="Proteomes" id="UP000292082">
    <property type="component" value="Unassembled WGS sequence"/>
</dbReference>
<dbReference type="EMBL" id="ML143461">
    <property type="protein sequence ID" value="TBU25471.1"/>
    <property type="molecule type" value="Genomic_DNA"/>
</dbReference>
<organism evidence="9">
    <name type="scientific">Dichomitus squalens</name>
    <dbReference type="NCBI Taxonomy" id="114155"/>
    <lineage>
        <taxon>Eukaryota</taxon>
        <taxon>Fungi</taxon>
        <taxon>Dikarya</taxon>
        <taxon>Basidiomycota</taxon>
        <taxon>Agaricomycotina</taxon>
        <taxon>Agaricomycetes</taxon>
        <taxon>Polyporales</taxon>
        <taxon>Polyporaceae</taxon>
        <taxon>Dichomitus</taxon>
    </lineage>
</organism>
<dbReference type="InterPro" id="IPR001138">
    <property type="entry name" value="Zn2Cys6_DnaBD"/>
</dbReference>
<keyword evidence="4" id="KW-0238">DNA-binding</keyword>
<sequence length="191" mass="20901">MDTTDTTRLPQAGWIPPYFAHSPAVTPLSNIGIGPDTQAIADYRQPMTTEYVIGCIGVGPYVALNSKCYTNLMSHISTIREHMDAIMAEINYATSPDGPYGPIAGTEMTYQAHAEPTVAPGNPRKRVRAACTNCHSARKTCGESRPCARCYEKGMLCENRPRKKPRAKIDQRSVPGDVGWSEPNLCSVAWI</sequence>
<dbReference type="CDD" id="cd00067">
    <property type="entry name" value="GAL4"/>
    <property type="match status" value="1"/>
</dbReference>
<dbReference type="SUPFAM" id="SSF57701">
    <property type="entry name" value="Zn2/Cys6 DNA-binding domain"/>
    <property type="match status" value="1"/>
</dbReference>
<evidence type="ECO:0000256" key="1">
    <source>
        <dbReference type="ARBA" id="ARBA00022723"/>
    </source>
</evidence>
<dbReference type="SMART" id="SM00066">
    <property type="entry name" value="GAL4"/>
    <property type="match status" value="1"/>
</dbReference>
<keyword evidence="3" id="KW-0805">Transcription regulation</keyword>